<evidence type="ECO:0000256" key="5">
    <source>
        <dbReference type="ARBA" id="ARBA00022857"/>
    </source>
</evidence>
<gene>
    <name evidence="11" type="ordered locus">BMS_1175</name>
</gene>
<dbReference type="EMBL" id="FQ312005">
    <property type="protein sequence ID" value="CBW26053.1"/>
    <property type="molecule type" value="Genomic_DNA"/>
</dbReference>
<dbReference type="SUPFAM" id="SSF51395">
    <property type="entry name" value="FMN-linked oxidoreductases"/>
    <property type="match status" value="1"/>
</dbReference>
<evidence type="ECO:0000256" key="9">
    <source>
        <dbReference type="PIRSR" id="PIRSR006621-2"/>
    </source>
</evidence>
<sequence length="322" mass="37300">MYQADHHLVLAPIRGVTNYILRNALEQTFGGADSSISPYIVTKESGELNKRQLEDSLFTKNLIPTTAQILTKEVDQFIHAAKHFKDLGVQKVNLNMGCPYPMVANRTKGSGLLLHPGRVEKLLTEIKERCPLELSVKIRLGRESKDEIKEIIPIINALDIKDFTIHARLGKQLYKGVVDLDGFEECLPLLKYTPCYNGDIKTPSDFENISKRFPQIKRWMIGRAALSNPALLSQIRGEEYNEQKYRALFIKMHKLMSEEYLSRENAKSDYLQRMREHWLYFKDIFVDERKVYKKIKKAKSIDEFHNVIDWALDQEISDEVLN</sequence>
<comment type="similarity">
    <text evidence="7">Belongs to the dus family.</text>
</comment>
<evidence type="ECO:0000313" key="12">
    <source>
        <dbReference type="Proteomes" id="UP000008963"/>
    </source>
</evidence>
<dbReference type="Proteomes" id="UP000008963">
    <property type="component" value="Chromosome"/>
</dbReference>
<evidence type="ECO:0000256" key="6">
    <source>
        <dbReference type="ARBA" id="ARBA00023002"/>
    </source>
</evidence>
<dbReference type="Gene3D" id="3.20.20.70">
    <property type="entry name" value="Aldolase class I"/>
    <property type="match status" value="1"/>
</dbReference>
<dbReference type="CDD" id="cd02801">
    <property type="entry name" value="DUS_like_FMN"/>
    <property type="match status" value="1"/>
</dbReference>
<dbReference type="AlphaFoldDB" id="E1WYK5"/>
<dbReference type="RefSeq" id="WP_014243837.1">
    <property type="nucleotide sequence ID" value="NC_016620.1"/>
</dbReference>
<dbReference type="PATRIC" id="fig|862908.3.peg.1118"/>
<evidence type="ECO:0000256" key="1">
    <source>
        <dbReference type="ARBA" id="ARBA00001917"/>
    </source>
</evidence>
<dbReference type="EC" id="1.3.1.-" evidence="7"/>
<organism evidence="11 12">
    <name type="scientific">Halobacteriovorax marinus (strain ATCC BAA-682 / DSM 15412 / SJ)</name>
    <name type="common">Bacteriovorax marinus</name>
    <dbReference type="NCBI Taxonomy" id="862908"/>
    <lineage>
        <taxon>Bacteria</taxon>
        <taxon>Pseudomonadati</taxon>
        <taxon>Bdellovibrionota</taxon>
        <taxon>Bacteriovoracia</taxon>
        <taxon>Bacteriovoracales</taxon>
        <taxon>Halobacteriovoraceae</taxon>
        <taxon>Halobacteriovorax</taxon>
    </lineage>
</organism>
<dbReference type="eggNOG" id="COG0042">
    <property type="taxonomic scope" value="Bacteria"/>
</dbReference>
<keyword evidence="12" id="KW-1185">Reference proteome</keyword>
<evidence type="ECO:0000256" key="7">
    <source>
        <dbReference type="PIRNR" id="PIRNR006621"/>
    </source>
</evidence>
<dbReference type="Pfam" id="PF01207">
    <property type="entry name" value="Dus"/>
    <property type="match status" value="1"/>
</dbReference>
<keyword evidence="5" id="KW-0521">NADP</keyword>
<reference evidence="12" key="1">
    <citation type="journal article" date="2013" name="ISME J.">
        <title>A small predatory core genome in the divergent marine Bacteriovorax marinus SJ and the terrestrial Bdellovibrio bacteriovorus.</title>
        <authorList>
            <person name="Crossman L.C."/>
            <person name="Chen H."/>
            <person name="Cerdeno-Tarraga A.M."/>
            <person name="Brooks K."/>
            <person name="Quail M.A."/>
            <person name="Pineiro S.A."/>
            <person name="Hobley L."/>
            <person name="Sockett R.E."/>
            <person name="Bentley S.D."/>
            <person name="Parkhill J."/>
            <person name="Williams H.N."/>
            <person name="Stine O.C."/>
        </authorList>
    </citation>
    <scope>NUCLEOTIDE SEQUENCE [LARGE SCALE GENOMIC DNA]</scope>
    <source>
        <strain evidence="12">ATCC BAA-682 / DSM 15412 / SJ</strain>
    </source>
</reference>
<dbReference type="PIRSF" id="PIRSF006621">
    <property type="entry name" value="Dus"/>
    <property type="match status" value="1"/>
</dbReference>
<accession>E1WYK5</accession>
<dbReference type="InterPro" id="IPR013785">
    <property type="entry name" value="Aldolase_TIM"/>
</dbReference>
<dbReference type="PANTHER" id="PTHR45846:SF1">
    <property type="entry name" value="TRNA-DIHYDROURIDINE(47) SYNTHASE [NAD(P)(+)]-LIKE"/>
    <property type="match status" value="1"/>
</dbReference>
<keyword evidence="3 7" id="KW-0288">FMN</keyword>
<dbReference type="PROSITE" id="PS01136">
    <property type="entry name" value="UPF0034"/>
    <property type="match status" value="1"/>
</dbReference>
<dbReference type="HOGENOM" id="CLU_013299_6_0_7"/>
<protein>
    <recommendedName>
        <fullName evidence="7">tRNA-dihydrouridine synthase</fullName>
        <ecNumber evidence="7">1.3.1.-</ecNumber>
    </recommendedName>
</protein>
<feature type="binding site" evidence="9">
    <location>
        <position position="166"/>
    </location>
    <ligand>
        <name>FMN</name>
        <dbReference type="ChEBI" id="CHEBI:58210"/>
    </ligand>
</feature>
<feature type="binding site" evidence="9">
    <location>
        <position position="68"/>
    </location>
    <ligand>
        <name>FMN</name>
        <dbReference type="ChEBI" id="CHEBI:58210"/>
    </ligand>
</feature>
<dbReference type="InterPro" id="IPR001269">
    <property type="entry name" value="DUS_fam"/>
</dbReference>
<dbReference type="PANTHER" id="PTHR45846">
    <property type="entry name" value="TRNA-DIHYDROURIDINE(47) SYNTHASE [NAD(P)(+)]-LIKE"/>
    <property type="match status" value="1"/>
</dbReference>
<proteinExistence type="inferred from homology"/>
<dbReference type="STRING" id="862908.BMS_1175"/>
<dbReference type="InterPro" id="IPR035587">
    <property type="entry name" value="DUS-like_FMN-bd"/>
</dbReference>
<name>E1WYK5_HALMS</name>
<evidence type="ECO:0000256" key="4">
    <source>
        <dbReference type="ARBA" id="ARBA00022694"/>
    </source>
</evidence>
<dbReference type="KEGG" id="bmx:BMS_1175"/>
<evidence type="ECO:0000259" key="10">
    <source>
        <dbReference type="Pfam" id="PF01207"/>
    </source>
</evidence>
<dbReference type="GO" id="GO:0017150">
    <property type="term" value="F:tRNA dihydrouridine synthase activity"/>
    <property type="evidence" value="ECO:0007669"/>
    <property type="project" value="InterPro"/>
</dbReference>
<dbReference type="GO" id="GO:0003723">
    <property type="term" value="F:RNA binding"/>
    <property type="evidence" value="ECO:0007669"/>
    <property type="project" value="TreeGrafter"/>
</dbReference>
<keyword evidence="4 7" id="KW-0819">tRNA processing</keyword>
<feature type="binding site" evidence="9">
    <location>
        <begin position="222"/>
        <end position="223"/>
    </location>
    <ligand>
        <name>FMN</name>
        <dbReference type="ChEBI" id="CHEBI:58210"/>
    </ligand>
</feature>
<feature type="domain" description="DUS-like FMN-binding" evidence="10">
    <location>
        <begin position="10"/>
        <end position="305"/>
    </location>
</feature>
<comment type="function">
    <text evidence="7">Catalyzes the synthesis of 5,6-dihydrouridine (D), a modified base found in the D-loop of most tRNAs, via the reduction of the C5-C6 double bond in target uridines.</text>
</comment>
<dbReference type="GO" id="GO:0050660">
    <property type="term" value="F:flavin adenine dinucleotide binding"/>
    <property type="evidence" value="ECO:0007669"/>
    <property type="project" value="InterPro"/>
</dbReference>
<evidence type="ECO:0000256" key="2">
    <source>
        <dbReference type="ARBA" id="ARBA00022630"/>
    </source>
</evidence>
<dbReference type="InterPro" id="IPR018517">
    <property type="entry name" value="tRNA_hU_synthase_CS"/>
</dbReference>
<comment type="cofactor">
    <cofactor evidence="1 7 9">
        <name>FMN</name>
        <dbReference type="ChEBI" id="CHEBI:58210"/>
    </cofactor>
</comment>
<evidence type="ECO:0000313" key="11">
    <source>
        <dbReference type="EMBL" id="CBW26053.1"/>
    </source>
</evidence>
<evidence type="ECO:0000256" key="3">
    <source>
        <dbReference type="ARBA" id="ARBA00022643"/>
    </source>
</evidence>
<dbReference type="OrthoDB" id="5289281at2"/>
<feature type="active site" description="Proton donor" evidence="8">
    <location>
        <position position="98"/>
    </location>
</feature>
<keyword evidence="2 7" id="KW-0285">Flavoprotein</keyword>
<evidence type="ECO:0000256" key="8">
    <source>
        <dbReference type="PIRSR" id="PIRSR006621-1"/>
    </source>
</evidence>
<keyword evidence="6 7" id="KW-0560">Oxidoreductase</keyword>
<feature type="binding site" evidence="9">
    <location>
        <position position="137"/>
    </location>
    <ligand>
        <name>FMN</name>
        <dbReference type="ChEBI" id="CHEBI:58210"/>
    </ligand>
</feature>
<keyword evidence="9" id="KW-0547">Nucleotide-binding</keyword>